<sequence>MTTIVRAPGNLIVATIGKVDVRLAGIDVTKAPQHVDVPSGTPCVVVYLSAARGYETVSHDAEIAQTRSLEDLAAEAVEAQKDGPPKLSNLSRVGITITDDQGTRYEPSGFRMIGDGIGWDDMRVYTPAPPSHAVMLHLDFTVDGDSTGRSCDVDPTAR</sequence>
<dbReference type="Proteomes" id="UP000326464">
    <property type="component" value="Unassembled WGS sequence"/>
</dbReference>
<name>A0A7X1NSP8_9MICC</name>
<dbReference type="AlphaFoldDB" id="A0A7X1NSP8"/>
<evidence type="ECO:0000313" key="1">
    <source>
        <dbReference type="EMBL" id="MPY12229.1"/>
    </source>
</evidence>
<protein>
    <submittedName>
        <fullName evidence="1">Uncharacterized protein</fullName>
    </submittedName>
</protein>
<dbReference type="OrthoDB" id="4946298at2"/>
<proteinExistence type="predicted"/>
<organism evidence="1 2">
    <name type="scientific">Arthrobacter bussei</name>
    <dbReference type="NCBI Taxonomy" id="2594179"/>
    <lineage>
        <taxon>Bacteria</taxon>
        <taxon>Bacillati</taxon>
        <taxon>Actinomycetota</taxon>
        <taxon>Actinomycetes</taxon>
        <taxon>Micrococcales</taxon>
        <taxon>Micrococcaceae</taxon>
        <taxon>Arthrobacter</taxon>
    </lineage>
</organism>
<dbReference type="RefSeq" id="WP_152817092.1">
    <property type="nucleotide sequence ID" value="NZ_VJXX01000008.1"/>
</dbReference>
<accession>A0A7X1NSP8</accession>
<reference evidence="2" key="1">
    <citation type="submission" date="2019-07" db="EMBL/GenBank/DDBJ databases">
        <title>Arthrobacter KR32 sp. nov., isolated from mountain cheese made of cows milk.</title>
        <authorList>
            <person name="Flegler A."/>
        </authorList>
    </citation>
    <scope>NUCLEOTIDE SEQUENCE [LARGE SCALE GENOMIC DNA]</scope>
    <source>
        <strain evidence="2">KR32</strain>
    </source>
</reference>
<gene>
    <name evidence="1" type="ORF">FNH21_16165</name>
</gene>
<comment type="caution">
    <text evidence="1">The sequence shown here is derived from an EMBL/GenBank/DDBJ whole genome shotgun (WGS) entry which is preliminary data.</text>
</comment>
<keyword evidence="2" id="KW-1185">Reference proteome</keyword>
<evidence type="ECO:0000313" key="2">
    <source>
        <dbReference type="Proteomes" id="UP000326464"/>
    </source>
</evidence>
<dbReference type="EMBL" id="VJXX01000008">
    <property type="protein sequence ID" value="MPY12229.1"/>
    <property type="molecule type" value="Genomic_DNA"/>
</dbReference>